<keyword evidence="2" id="KW-1185">Reference proteome</keyword>
<accession>A0A0C9VZS2</accession>
<proteinExistence type="predicted"/>
<protein>
    <submittedName>
        <fullName evidence="1">Uncharacterized protein</fullName>
    </submittedName>
</protein>
<organism evidence="1 2">
    <name type="scientific">Hydnomerulius pinastri MD-312</name>
    <dbReference type="NCBI Taxonomy" id="994086"/>
    <lineage>
        <taxon>Eukaryota</taxon>
        <taxon>Fungi</taxon>
        <taxon>Dikarya</taxon>
        <taxon>Basidiomycota</taxon>
        <taxon>Agaricomycotina</taxon>
        <taxon>Agaricomycetes</taxon>
        <taxon>Agaricomycetidae</taxon>
        <taxon>Boletales</taxon>
        <taxon>Boletales incertae sedis</taxon>
        <taxon>Leucogyrophana</taxon>
    </lineage>
</organism>
<name>A0A0C9VZS2_9AGAM</name>
<gene>
    <name evidence="1" type="ORF">HYDPIDRAFT_28856</name>
</gene>
<dbReference type="EMBL" id="KN839848">
    <property type="protein sequence ID" value="KIJ63960.1"/>
    <property type="molecule type" value="Genomic_DNA"/>
</dbReference>
<dbReference type="OrthoDB" id="3061238at2759"/>
<dbReference type="AlphaFoldDB" id="A0A0C9VZS2"/>
<evidence type="ECO:0000313" key="2">
    <source>
        <dbReference type="Proteomes" id="UP000053820"/>
    </source>
</evidence>
<sequence>MAPIISGPRPQKVPLLFRNHLHQTEEKHYSKAWAFSFKSPDIIPHYGKGISVDSLKSSYDDFISFPIQPNDFNNVYIRAFAPEIPIQSTAVTLRAVPNELILWPQVWNKAPILPTGPVVIAADGTADAPVASEEHFVVRPPTLGGFSYALIAVAEGLLPTKQKNPTNNLRLRDTLTVPRDTPNWREYVKFIDSDQSTSYYNVRVTDPTSPCVSMTTRLRLFEDDPDTKSLEIILQVEHAGLDPDTQISLSSDHGEFVLERTNIGDSHHVIGSDNTIPSDYDGFITLNIFPPAGKCFRNAGWISLQAQILSPPDPDTGMSKTVLLGAENIVFNANRTRRARFYSQAAVALQAANRKKTAGSKLSLNAANTTSSPQWWFRDQIGDTNSFPRTGMGYHSPGTGPLSDPVGTLGGGQANTDYTDDNNINVISGDSNYIYLRGNCVKANSHIKSRLFVMPNNVLLAPQTYSRYGVLTPGGDGMQISEIKTTADNSFNVLNPFVLTNLPSLSGQGDHYCAVAETILVRDGRPDPDWPSEQVDLFATGEDMSLWIRNTPQVAQRNIGYSLVTADEGGPAFIKNVTLKIPPSPDAGTLQYTLSIVNQDKVDPNSEISLSATVQPPKGSIGFEKVSPFCLPPLYPDIKTANPYPQEKVAAGTGALHGSVFSGIDPDNGFETIITIKWYPDGTTVPPQVSFQVKFYSEELPDTSTDEDDAAFQVRERKSVVSVCDFHPGLPKYITPNGHRPLVAPLKGTGNHVVVKQKGRRRQMKEVSAAEVVTIRADLQPTFRAAIGADKWLCKNDD</sequence>
<dbReference type="Proteomes" id="UP000053820">
    <property type="component" value="Unassembled WGS sequence"/>
</dbReference>
<evidence type="ECO:0000313" key="1">
    <source>
        <dbReference type="EMBL" id="KIJ63960.1"/>
    </source>
</evidence>
<dbReference type="HOGENOM" id="CLU_014764_0_0_1"/>
<reference evidence="1 2" key="1">
    <citation type="submission" date="2014-04" db="EMBL/GenBank/DDBJ databases">
        <title>Evolutionary Origins and Diversification of the Mycorrhizal Mutualists.</title>
        <authorList>
            <consortium name="DOE Joint Genome Institute"/>
            <consortium name="Mycorrhizal Genomics Consortium"/>
            <person name="Kohler A."/>
            <person name="Kuo A."/>
            <person name="Nagy L.G."/>
            <person name="Floudas D."/>
            <person name="Copeland A."/>
            <person name="Barry K.W."/>
            <person name="Cichocki N."/>
            <person name="Veneault-Fourrey C."/>
            <person name="LaButti K."/>
            <person name="Lindquist E.A."/>
            <person name="Lipzen A."/>
            <person name="Lundell T."/>
            <person name="Morin E."/>
            <person name="Murat C."/>
            <person name="Riley R."/>
            <person name="Ohm R."/>
            <person name="Sun H."/>
            <person name="Tunlid A."/>
            <person name="Henrissat B."/>
            <person name="Grigoriev I.V."/>
            <person name="Hibbett D.S."/>
            <person name="Martin F."/>
        </authorList>
    </citation>
    <scope>NUCLEOTIDE SEQUENCE [LARGE SCALE GENOMIC DNA]</scope>
    <source>
        <strain evidence="1 2">MD-312</strain>
    </source>
</reference>